<comment type="caution">
    <text evidence="1">The sequence shown here is derived from an EMBL/GenBank/DDBJ whole genome shotgun (WGS) entry which is preliminary data.</text>
</comment>
<sequence>MKTEFQTMNLKQLKQYVLDHRSDRAAFQALMERIDAQTPNQVYTDVDPTQFSQLIEQHYPSKSSN</sequence>
<dbReference type="EMBL" id="JACJSK010000013">
    <property type="protein sequence ID" value="MBD2544525.1"/>
    <property type="molecule type" value="Genomic_DNA"/>
</dbReference>
<evidence type="ECO:0000313" key="2">
    <source>
        <dbReference type="Proteomes" id="UP000641954"/>
    </source>
</evidence>
<evidence type="ECO:0000313" key="1">
    <source>
        <dbReference type="EMBL" id="MBD2544525.1"/>
    </source>
</evidence>
<name>A0ABR8ED66_9CYAN</name>
<protein>
    <submittedName>
        <fullName evidence="1">Uncharacterized protein</fullName>
    </submittedName>
</protein>
<organism evidence="1 2">
    <name type="scientific">Planktothricoides raciborskii FACHB-1370</name>
    <dbReference type="NCBI Taxonomy" id="2949576"/>
    <lineage>
        <taxon>Bacteria</taxon>
        <taxon>Bacillati</taxon>
        <taxon>Cyanobacteriota</taxon>
        <taxon>Cyanophyceae</taxon>
        <taxon>Oscillatoriophycideae</taxon>
        <taxon>Oscillatoriales</taxon>
        <taxon>Oscillatoriaceae</taxon>
        <taxon>Planktothricoides</taxon>
    </lineage>
</organism>
<proteinExistence type="predicted"/>
<dbReference type="InterPro" id="IPR054053">
    <property type="entry name" value="DUF6887"/>
</dbReference>
<keyword evidence="2" id="KW-1185">Reference proteome</keyword>
<gene>
    <name evidence="1" type="ORF">H6G72_11875</name>
</gene>
<dbReference type="Proteomes" id="UP000641954">
    <property type="component" value="Unassembled WGS sequence"/>
</dbReference>
<dbReference type="RefSeq" id="WP_190878433.1">
    <property type="nucleotide sequence ID" value="NZ_JACJSK010000013.1"/>
</dbReference>
<reference evidence="1 2" key="1">
    <citation type="journal article" date="2020" name="ISME J.">
        <title>Comparative genomics reveals insights into cyanobacterial evolution and habitat adaptation.</title>
        <authorList>
            <person name="Chen M.Y."/>
            <person name="Teng W.K."/>
            <person name="Zhao L."/>
            <person name="Hu C.X."/>
            <person name="Zhou Y.K."/>
            <person name="Han B.P."/>
            <person name="Song L.R."/>
            <person name="Shu W.S."/>
        </authorList>
    </citation>
    <scope>NUCLEOTIDE SEQUENCE [LARGE SCALE GENOMIC DNA]</scope>
    <source>
        <strain evidence="1 2">FACHB-1370</strain>
    </source>
</reference>
<accession>A0ABR8ED66</accession>
<dbReference type="Pfam" id="PF21826">
    <property type="entry name" value="DUF6887"/>
    <property type="match status" value="1"/>
</dbReference>